<dbReference type="SUPFAM" id="SSF46689">
    <property type="entry name" value="Homeodomain-like"/>
    <property type="match status" value="1"/>
</dbReference>
<dbReference type="InterPro" id="IPR050560">
    <property type="entry name" value="MYB_TF"/>
</dbReference>
<dbReference type="Gene3D" id="1.10.10.60">
    <property type="entry name" value="Homeodomain-like"/>
    <property type="match status" value="2"/>
</dbReference>
<comment type="caution">
    <text evidence="6">The sequence shown here is derived from an EMBL/GenBank/DDBJ whole genome shotgun (WGS) entry which is preliminary data.</text>
</comment>
<feature type="domain" description="HTH myb-type" evidence="5">
    <location>
        <begin position="70"/>
        <end position="125"/>
    </location>
</feature>
<organism evidence="6 7">
    <name type="scientific">Pseudocohnilembus persalinus</name>
    <name type="common">Ciliate</name>
    <dbReference type="NCBI Taxonomy" id="266149"/>
    <lineage>
        <taxon>Eukaryota</taxon>
        <taxon>Sar</taxon>
        <taxon>Alveolata</taxon>
        <taxon>Ciliophora</taxon>
        <taxon>Intramacronucleata</taxon>
        <taxon>Oligohymenophorea</taxon>
        <taxon>Scuticociliatia</taxon>
        <taxon>Philasterida</taxon>
        <taxon>Pseudocohnilembidae</taxon>
        <taxon>Pseudocohnilembus</taxon>
    </lineage>
</organism>
<accession>A0A0V0QUP0</accession>
<protein>
    <submittedName>
        <fullName evidence="6">Homeodomain protein</fullName>
    </submittedName>
</protein>
<dbReference type="PROSITE" id="PS50090">
    <property type="entry name" value="MYB_LIKE"/>
    <property type="match status" value="2"/>
</dbReference>
<sequence length="667" mass="77738">MDQDNFSNNKIQEENILPQQNQQNTMQQDSQAMDNSQMNTSLSNYDQDIENGENQNLMTGSNPQSQRKLAQKAKKMPWTQEEDKLVYKLVNQYGPQKWTYIAQHIPGRIGKQCRERWHNHLNPEIDKSPWSDEEEWILFLLHRYKGNKWAELCAMLPGRTDNHIKNHWNSSMKKRIQEFINRLKSLKNKEAETYTVSEKFKETEQNIIKALIETSDFDSLQTEPEQIMHQFSSQRRRRKIPQPMKLEENSSILTNSILKQQQQQQNYEGQIKNNQQQSQQQIAVKMESSNNKTENNTENEQNDENADPTKQQQSLKKLQTKQENTSHLPPDHDKENINSEKLSLEKVGRFPPLAKGKPEKIPQKRGRKPKKPLEQLHQLDHPSIPRPLQAQPQGQPQPQPQGRFHHCQSQKAPGIRNMLPSMQGNPMHHPLHAMHHHISHQHQQFPPPPHYFHHQHPYPYPPHYAHQYMYPYEWGMQTPQKVIKENDGKVVRINNTNNGLQTTMPGSSGTQDKQKSFYNADMTTPNKDGVNNLNNNLMFQDNNNTNTNTNNNNNNQNNMTSPKFKYESPSKMLDLGTPDHFRKSNQIETANFLSNSNPRSNFKNINFLNNSGQKMNDMRYLSPCIFTSRPTRDLNNSFMKMYGSDQKNNNNDLSGICKSGVSLFNNN</sequence>
<feature type="compositionally biased region" description="Low complexity" evidence="3">
    <location>
        <begin position="386"/>
        <end position="396"/>
    </location>
</feature>
<evidence type="ECO:0000313" key="7">
    <source>
        <dbReference type="Proteomes" id="UP000054937"/>
    </source>
</evidence>
<name>A0A0V0QUP0_PSEPJ</name>
<evidence type="ECO:0000256" key="1">
    <source>
        <dbReference type="ARBA" id="ARBA00022737"/>
    </source>
</evidence>
<dbReference type="GO" id="GO:0000981">
    <property type="term" value="F:DNA-binding transcription factor activity, RNA polymerase II-specific"/>
    <property type="evidence" value="ECO:0007669"/>
    <property type="project" value="TreeGrafter"/>
</dbReference>
<evidence type="ECO:0000313" key="6">
    <source>
        <dbReference type="EMBL" id="KRX05940.1"/>
    </source>
</evidence>
<feature type="domain" description="Myb-like" evidence="4">
    <location>
        <begin position="122"/>
        <end position="172"/>
    </location>
</feature>
<dbReference type="InterPro" id="IPR017930">
    <property type="entry name" value="Myb_dom"/>
</dbReference>
<dbReference type="PANTHER" id="PTHR45614">
    <property type="entry name" value="MYB PROTEIN-RELATED"/>
    <property type="match status" value="1"/>
</dbReference>
<feature type="domain" description="HTH myb-type" evidence="5">
    <location>
        <begin position="127"/>
        <end position="176"/>
    </location>
</feature>
<dbReference type="Pfam" id="PF00249">
    <property type="entry name" value="Myb_DNA-binding"/>
    <property type="match status" value="2"/>
</dbReference>
<keyword evidence="6" id="KW-0371">Homeobox</keyword>
<keyword evidence="7" id="KW-1185">Reference proteome</keyword>
<dbReference type="AlphaFoldDB" id="A0A0V0QUP0"/>
<dbReference type="FunFam" id="1.10.10.60:FF:000010">
    <property type="entry name" value="Transcriptional activator Myb isoform A"/>
    <property type="match status" value="1"/>
</dbReference>
<dbReference type="PROSITE" id="PS51294">
    <property type="entry name" value="HTH_MYB"/>
    <property type="match status" value="2"/>
</dbReference>
<feature type="region of interest" description="Disordered" evidence="3">
    <location>
        <begin position="258"/>
        <end position="407"/>
    </location>
</feature>
<dbReference type="OrthoDB" id="2143914at2759"/>
<dbReference type="InterPro" id="IPR009057">
    <property type="entry name" value="Homeodomain-like_sf"/>
</dbReference>
<evidence type="ECO:0000259" key="4">
    <source>
        <dbReference type="PROSITE" id="PS50090"/>
    </source>
</evidence>
<feature type="compositionally biased region" description="Basic and acidic residues" evidence="3">
    <location>
        <begin position="371"/>
        <end position="380"/>
    </location>
</feature>
<feature type="compositionally biased region" description="Basic and acidic residues" evidence="3">
    <location>
        <begin position="329"/>
        <end position="348"/>
    </location>
</feature>
<gene>
    <name evidence="6" type="ORF">PPERSA_01018</name>
</gene>
<feature type="compositionally biased region" description="Low complexity" evidence="3">
    <location>
        <begin position="260"/>
        <end position="299"/>
    </location>
</feature>
<feature type="region of interest" description="Disordered" evidence="3">
    <location>
        <begin position="1"/>
        <end position="39"/>
    </location>
</feature>
<keyword evidence="2 6" id="KW-0238">DNA-binding</keyword>
<feature type="compositionally biased region" description="Polar residues" evidence="3">
    <location>
        <begin position="50"/>
        <end position="68"/>
    </location>
</feature>
<evidence type="ECO:0000259" key="5">
    <source>
        <dbReference type="PROSITE" id="PS51294"/>
    </source>
</evidence>
<keyword evidence="1" id="KW-0677">Repeat</keyword>
<dbReference type="EMBL" id="LDAU01000102">
    <property type="protein sequence ID" value="KRX05940.1"/>
    <property type="molecule type" value="Genomic_DNA"/>
</dbReference>
<dbReference type="InterPro" id="IPR001005">
    <property type="entry name" value="SANT/Myb"/>
</dbReference>
<dbReference type="PANTHER" id="PTHR45614:SF274">
    <property type="entry name" value="MYB-LIKE DNA-BINDING PROTEIN"/>
    <property type="match status" value="1"/>
</dbReference>
<feature type="region of interest" description="Disordered" evidence="3">
    <location>
        <begin position="50"/>
        <end position="69"/>
    </location>
</feature>
<feature type="compositionally biased region" description="Polar residues" evidence="3">
    <location>
        <begin position="1"/>
        <end position="10"/>
    </location>
</feature>
<dbReference type="CDD" id="cd00167">
    <property type="entry name" value="SANT"/>
    <property type="match status" value="2"/>
</dbReference>
<reference evidence="6 7" key="1">
    <citation type="journal article" date="2015" name="Sci. Rep.">
        <title>Genome of the facultative scuticociliatosis pathogen Pseudocohnilembus persalinus provides insight into its virulence through horizontal gene transfer.</title>
        <authorList>
            <person name="Xiong J."/>
            <person name="Wang G."/>
            <person name="Cheng J."/>
            <person name="Tian M."/>
            <person name="Pan X."/>
            <person name="Warren A."/>
            <person name="Jiang C."/>
            <person name="Yuan D."/>
            <person name="Miao W."/>
        </authorList>
    </citation>
    <scope>NUCLEOTIDE SEQUENCE [LARGE SCALE GENOMIC DNA]</scope>
    <source>
        <strain evidence="6">36N120E</strain>
    </source>
</reference>
<evidence type="ECO:0000256" key="3">
    <source>
        <dbReference type="SAM" id="MobiDB-lite"/>
    </source>
</evidence>
<feature type="domain" description="Myb-like" evidence="4">
    <location>
        <begin position="70"/>
        <end position="121"/>
    </location>
</feature>
<dbReference type="InParanoid" id="A0A0V0QUP0"/>
<dbReference type="GO" id="GO:0005634">
    <property type="term" value="C:nucleus"/>
    <property type="evidence" value="ECO:0007669"/>
    <property type="project" value="TreeGrafter"/>
</dbReference>
<dbReference type="GO" id="GO:0000978">
    <property type="term" value="F:RNA polymerase II cis-regulatory region sequence-specific DNA binding"/>
    <property type="evidence" value="ECO:0007669"/>
    <property type="project" value="TreeGrafter"/>
</dbReference>
<evidence type="ECO:0000256" key="2">
    <source>
        <dbReference type="ARBA" id="ARBA00023125"/>
    </source>
</evidence>
<dbReference type="Proteomes" id="UP000054937">
    <property type="component" value="Unassembled WGS sequence"/>
</dbReference>
<proteinExistence type="predicted"/>
<feature type="compositionally biased region" description="Low complexity" evidence="3">
    <location>
        <begin position="19"/>
        <end position="31"/>
    </location>
</feature>
<dbReference type="SMART" id="SM00717">
    <property type="entry name" value="SANT"/>
    <property type="match status" value="2"/>
</dbReference>